<accession>A0A1G7SB03</accession>
<dbReference type="STRING" id="405671.SAMN05421827_104109"/>
<dbReference type="AlphaFoldDB" id="A0A1G7SB03"/>
<keyword evidence="1" id="KW-0472">Membrane</keyword>
<evidence type="ECO:0000256" key="1">
    <source>
        <dbReference type="SAM" id="Phobius"/>
    </source>
</evidence>
<dbReference type="Pfam" id="PF03929">
    <property type="entry name" value="PepSY_TM"/>
    <property type="match status" value="1"/>
</dbReference>
<gene>
    <name evidence="2" type="ORF">SAMN05421827_104109</name>
</gene>
<sequence>MSPTKPIQKKTKKSRIRRISDWLHLWLGITSGLVVFHLGITGCIFAFQKEITEFIHKKEFFVEVPANKRTIPLSVLKATAEKALGGKKKVTFISSYIQADRTWEFGTYKAGNPKAFWYFDAIDYYDLVLVNPYTGKVTLVSDYKYEFFSIIKMLHWSFLINQPIGQQIIGWSTIIFVFLLISGMVMWWPKNLKKSNFDKSFKIKWKAKFKRINYDMHNVLGFYVMIICLMLALTGLVWTFQWFQQTVYVVASGSTSPPKEIVAKSDSTKTAKAIPLDVAFETAQKMFKNAERIGMSPAEGGTATIYATGYKGKETYWNFDVLLFDQYTGKLLARKNQSDKNGGEALIGMNYDIHVGAILGLPGKIMAFFASLIAASLPITGFIIWWGKKKKKKNPAVAENQSQLN</sequence>
<dbReference type="RefSeq" id="WP_090498195.1">
    <property type="nucleotide sequence ID" value="NZ_FNCH01000004.1"/>
</dbReference>
<name>A0A1G7SB03_9SPHI</name>
<protein>
    <submittedName>
        <fullName evidence="2">Uncharacterized iron-regulated membrane protein</fullName>
    </submittedName>
</protein>
<dbReference type="InterPro" id="IPR005625">
    <property type="entry name" value="PepSY-ass_TM"/>
</dbReference>
<reference evidence="3" key="1">
    <citation type="submission" date="2016-10" db="EMBL/GenBank/DDBJ databases">
        <authorList>
            <person name="Varghese N."/>
            <person name="Submissions S."/>
        </authorList>
    </citation>
    <scope>NUCLEOTIDE SEQUENCE [LARGE SCALE GENOMIC DNA]</scope>
    <source>
        <strain evidence="3">DSM 17933</strain>
    </source>
</reference>
<keyword evidence="3" id="KW-1185">Reference proteome</keyword>
<organism evidence="2 3">
    <name type="scientific">Pedobacter terrae</name>
    <dbReference type="NCBI Taxonomy" id="405671"/>
    <lineage>
        <taxon>Bacteria</taxon>
        <taxon>Pseudomonadati</taxon>
        <taxon>Bacteroidota</taxon>
        <taxon>Sphingobacteriia</taxon>
        <taxon>Sphingobacteriales</taxon>
        <taxon>Sphingobacteriaceae</taxon>
        <taxon>Pedobacter</taxon>
    </lineage>
</organism>
<feature type="transmembrane region" description="Helical" evidence="1">
    <location>
        <begin position="168"/>
        <end position="189"/>
    </location>
</feature>
<dbReference type="PANTHER" id="PTHR34219">
    <property type="entry name" value="IRON-REGULATED INNER MEMBRANE PROTEIN-RELATED"/>
    <property type="match status" value="1"/>
</dbReference>
<proteinExistence type="predicted"/>
<feature type="transmembrane region" description="Helical" evidence="1">
    <location>
        <begin position="220"/>
        <end position="240"/>
    </location>
</feature>
<keyword evidence="1" id="KW-0812">Transmembrane</keyword>
<keyword evidence="1" id="KW-1133">Transmembrane helix</keyword>
<dbReference type="PANTHER" id="PTHR34219:SF3">
    <property type="entry name" value="BLL7967 PROTEIN"/>
    <property type="match status" value="1"/>
</dbReference>
<dbReference type="Proteomes" id="UP000199643">
    <property type="component" value="Unassembled WGS sequence"/>
</dbReference>
<evidence type="ECO:0000313" key="2">
    <source>
        <dbReference type="EMBL" id="SDG20226.1"/>
    </source>
</evidence>
<feature type="transmembrane region" description="Helical" evidence="1">
    <location>
        <begin position="21"/>
        <end position="47"/>
    </location>
</feature>
<dbReference type="EMBL" id="FNCH01000004">
    <property type="protein sequence ID" value="SDG20226.1"/>
    <property type="molecule type" value="Genomic_DNA"/>
</dbReference>
<dbReference type="OrthoDB" id="111691at2"/>
<feature type="transmembrane region" description="Helical" evidence="1">
    <location>
        <begin position="365"/>
        <end position="386"/>
    </location>
</feature>
<evidence type="ECO:0000313" key="3">
    <source>
        <dbReference type="Proteomes" id="UP000199643"/>
    </source>
</evidence>